<evidence type="ECO:0000313" key="7">
    <source>
        <dbReference type="EMBL" id="KTD83904.1"/>
    </source>
</evidence>
<dbReference type="PANTHER" id="PTHR30474">
    <property type="entry name" value="CELL CYCLE PROTEIN"/>
    <property type="match status" value="1"/>
</dbReference>
<reference evidence="7 8" key="1">
    <citation type="journal article" date="2015" name="Int. Biodeterior. Biodegradation">
        <title>Physiological and genetic screening methods for the isolation of methyl tert-butyl ether-degrading bacteria for bioremediation purposes.</title>
        <authorList>
            <person name="Guisado I.M."/>
            <person name="Purswani J."/>
            <person name="Gonzalez Lopez J."/>
            <person name="Pozo C."/>
        </authorList>
    </citation>
    <scope>NUCLEOTIDE SEQUENCE [LARGE SCALE GENOMIC DNA]</scope>
    <source>
        <strain evidence="7 8">SH7</strain>
    </source>
</reference>
<keyword evidence="2 6" id="KW-0812">Transmembrane</keyword>
<keyword evidence="3" id="KW-0133">Cell shape</keyword>
<dbReference type="GO" id="GO:0015648">
    <property type="term" value="F:lipid-linked peptidoglycan transporter activity"/>
    <property type="evidence" value="ECO:0007669"/>
    <property type="project" value="TreeGrafter"/>
</dbReference>
<evidence type="ECO:0000256" key="4">
    <source>
        <dbReference type="ARBA" id="ARBA00022989"/>
    </source>
</evidence>
<accession>A0A0W1ARM3</accession>
<gene>
    <name evidence="7" type="ORF">UQ64_27425</name>
</gene>
<comment type="caution">
    <text evidence="7">The sequence shown here is derived from an EMBL/GenBank/DDBJ whole genome shotgun (WGS) entry which is preliminary data.</text>
</comment>
<dbReference type="GO" id="GO:0032153">
    <property type="term" value="C:cell division site"/>
    <property type="evidence" value="ECO:0007669"/>
    <property type="project" value="TreeGrafter"/>
</dbReference>
<feature type="transmembrane region" description="Helical" evidence="6">
    <location>
        <begin position="162"/>
        <end position="178"/>
    </location>
</feature>
<keyword evidence="4 6" id="KW-1133">Transmembrane helix</keyword>
<dbReference type="Proteomes" id="UP000054709">
    <property type="component" value="Unassembled WGS sequence"/>
</dbReference>
<organism evidence="7 8">
    <name type="scientific">Paenibacillus etheri</name>
    <dbReference type="NCBI Taxonomy" id="1306852"/>
    <lineage>
        <taxon>Bacteria</taxon>
        <taxon>Bacillati</taxon>
        <taxon>Bacillota</taxon>
        <taxon>Bacilli</taxon>
        <taxon>Bacillales</taxon>
        <taxon>Paenibacillaceae</taxon>
        <taxon>Paenibacillus</taxon>
    </lineage>
</organism>
<evidence type="ECO:0000256" key="2">
    <source>
        <dbReference type="ARBA" id="ARBA00022692"/>
    </source>
</evidence>
<dbReference type="GO" id="GO:0005886">
    <property type="term" value="C:plasma membrane"/>
    <property type="evidence" value="ECO:0007669"/>
    <property type="project" value="TreeGrafter"/>
</dbReference>
<feature type="transmembrane region" description="Helical" evidence="6">
    <location>
        <begin position="138"/>
        <end position="156"/>
    </location>
</feature>
<dbReference type="PANTHER" id="PTHR30474:SF1">
    <property type="entry name" value="PEPTIDOGLYCAN GLYCOSYLTRANSFERASE MRDB"/>
    <property type="match status" value="1"/>
</dbReference>
<evidence type="ECO:0000256" key="6">
    <source>
        <dbReference type="SAM" id="Phobius"/>
    </source>
</evidence>
<keyword evidence="5 6" id="KW-0472">Membrane</keyword>
<feature type="transmembrane region" description="Helical" evidence="6">
    <location>
        <begin position="185"/>
        <end position="204"/>
    </location>
</feature>
<dbReference type="Pfam" id="PF01098">
    <property type="entry name" value="FTSW_RODA_SPOVE"/>
    <property type="match status" value="1"/>
</dbReference>
<feature type="transmembrane region" description="Helical" evidence="6">
    <location>
        <begin position="72"/>
        <end position="90"/>
    </location>
</feature>
<name>A0A0W1ARM3_9BACL</name>
<feature type="transmembrane region" description="Helical" evidence="6">
    <location>
        <begin position="319"/>
        <end position="340"/>
    </location>
</feature>
<feature type="transmembrane region" description="Helical" evidence="6">
    <location>
        <begin position="102"/>
        <end position="126"/>
    </location>
</feature>
<feature type="transmembrane region" description="Helical" evidence="6">
    <location>
        <begin position="49"/>
        <end position="65"/>
    </location>
</feature>
<dbReference type="GO" id="GO:0008360">
    <property type="term" value="P:regulation of cell shape"/>
    <property type="evidence" value="ECO:0007669"/>
    <property type="project" value="UniProtKB-KW"/>
</dbReference>
<comment type="subcellular location">
    <subcellularLocation>
        <location evidence="1">Membrane</location>
        <topology evidence="1">Multi-pass membrane protein</topology>
    </subcellularLocation>
</comment>
<feature type="transmembrane region" description="Helical" evidence="6">
    <location>
        <begin position="286"/>
        <end position="307"/>
    </location>
</feature>
<evidence type="ECO:0000256" key="1">
    <source>
        <dbReference type="ARBA" id="ARBA00004141"/>
    </source>
</evidence>
<dbReference type="EMBL" id="LCZJ02000037">
    <property type="protein sequence ID" value="KTD83904.1"/>
    <property type="molecule type" value="Genomic_DNA"/>
</dbReference>
<feature type="transmembrane region" description="Helical" evidence="6">
    <location>
        <begin position="352"/>
        <end position="376"/>
    </location>
</feature>
<keyword evidence="8" id="KW-1185">Reference proteome</keyword>
<dbReference type="PROSITE" id="PS00428">
    <property type="entry name" value="FTSW_RODA_SPOVE"/>
    <property type="match status" value="1"/>
</dbReference>
<evidence type="ECO:0000256" key="5">
    <source>
        <dbReference type="ARBA" id="ARBA00023136"/>
    </source>
</evidence>
<evidence type="ECO:0000313" key="8">
    <source>
        <dbReference type="Proteomes" id="UP000054709"/>
    </source>
</evidence>
<dbReference type="OrthoDB" id="9812661at2"/>
<feature type="transmembrane region" description="Helical" evidence="6">
    <location>
        <begin position="12"/>
        <end position="29"/>
    </location>
</feature>
<evidence type="ECO:0000256" key="3">
    <source>
        <dbReference type="ARBA" id="ARBA00022960"/>
    </source>
</evidence>
<proteinExistence type="predicted"/>
<dbReference type="RefSeq" id="WP_060625984.1">
    <property type="nucleotide sequence ID" value="NZ_LCZJ02000037.1"/>
</dbReference>
<dbReference type="InterPro" id="IPR018365">
    <property type="entry name" value="Cell_cycle_FtsW-rel_CS"/>
</dbReference>
<protein>
    <submittedName>
        <fullName evidence="7">Cell cycle protein</fullName>
    </submittedName>
</protein>
<dbReference type="AlphaFoldDB" id="A0A0W1ARM3"/>
<dbReference type="InterPro" id="IPR001182">
    <property type="entry name" value="FtsW/RodA"/>
</dbReference>
<dbReference type="GO" id="GO:0051301">
    <property type="term" value="P:cell division"/>
    <property type="evidence" value="ECO:0007669"/>
    <property type="project" value="InterPro"/>
</dbReference>
<sequence>MLEKLKKIDSVILIVLVMLMVISILSIYSVTNGRLVQKLDGFHLQMLKYYIVGFVAFFVLTFVDYRIFVKYALYIYILGIGLLVSVSFFGKVKNGAQLGLEIAGLSFQPAELFKLILILLLASILVRKQGATLTFWKGVVPLALLTLLPFAIVIVQNDLGNALSYIVILIGLLWIGNIKISHALIGLLIVGGLGLAGILSYIHYHDEAVYFFEETLGRKHLVDRFDPWLVPDLASDDASYHTKNAKVAIASGGMSGEGYTQGSSVQSNRVPYTYSDAIFVQVAEEFGFVGSALLLLLFFILLHRMILIALESRERSGPFLIIGITAMLLYQILENIGAFIGLMPLTGITLPFISYGGTSLLINMACMGIVMSVHLYGRDVEDDLQLPKALAVKL</sequence>